<keyword evidence="6" id="KW-0964">Secreted</keyword>
<keyword evidence="5" id="KW-1003">Cell membrane</keyword>
<organism evidence="13 14">
    <name type="scientific">Inquilinus limosus</name>
    <dbReference type="NCBI Taxonomy" id="171674"/>
    <lineage>
        <taxon>Bacteria</taxon>
        <taxon>Pseudomonadati</taxon>
        <taxon>Pseudomonadota</taxon>
        <taxon>Alphaproteobacteria</taxon>
        <taxon>Rhodospirillales</taxon>
        <taxon>Rhodospirillaceae</taxon>
        <taxon>Inquilinus</taxon>
    </lineage>
</organism>
<proteinExistence type="predicted"/>
<dbReference type="AlphaFoldDB" id="A0A952KMA6"/>
<dbReference type="GO" id="GO:0005886">
    <property type="term" value="C:plasma membrane"/>
    <property type="evidence" value="ECO:0007669"/>
    <property type="project" value="UniProtKB-SubCell"/>
</dbReference>
<evidence type="ECO:0000256" key="9">
    <source>
        <dbReference type="ARBA" id="ARBA00023136"/>
    </source>
</evidence>
<comment type="subcellular location">
    <subcellularLocation>
        <location evidence="3">Cell membrane</location>
        <topology evidence="3">Multi-pass membrane protein</topology>
    </subcellularLocation>
    <subcellularLocation>
        <location evidence="2">Secreted</location>
    </subcellularLocation>
</comment>
<comment type="function">
    <text evidence="1">Could be a virulence factor.</text>
</comment>
<evidence type="ECO:0000256" key="4">
    <source>
        <dbReference type="ARBA" id="ARBA00018392"/>
    </source>
</evidence>
<evidence type="ECO:0000256" key="10">
    <source>
        <dbReference type="ARBA" id="ARBA00029594"/>
    </source>
</evidence>
<dbReference type="GO" id="GO:0008808">
    <property type="term" value="F:cardiolipin synthase activity"/>
    <property type="evidence" value="ECO:0007669"/>
    <property type="project" value="TreeGrafter"/>
</dbReference>
<dbReference type="GO" id="GO:0032049">
    <property type="term" value="P:cardiolipin biosynthetic process"/>
    <property type="evidence" value="ECO:0007669"/>
    <property type="project" value="UniProtKB-ARBA"/>
</dbReference>
<evidence type="ECO:0000313" key="13">
    <source>
        <dbReference type="EMBL" id="MBW8727464.1"/>
    </source>
</evidence>
<evidence type="ECO:0000313" key="14">
    <source>
        <dbReference type="Proteomes" id="UP000700706"/>
    </source>
</evidence>
<dbReference type="GO" id="GO:0005576">
    <property type="term" value="C:extracellular region"/>
    <property type="evidence" value="ECO:0007669"/>
    <property type="project" value="UniProtKB-SubCell"/>
</dbReference>
<evidence type="ECO:0000256" key="8">
    <source>
        <dbReference type="ARBA" id="ARBA00022989"/>
    </source>
</evidence>
<evidence type="ECO:0000256" key="7">
    <source>
        <dbReference type="ARBA" id="ARBA00022692"/>
    </source>
</evidence>
<accession>A0A952KMA6</accession>
<dbReference type="InterPro" id="IPR025202">
    <property type="entry name" value="PLD-like_dom"/>
</dbReference>
<dbReference type="Pfam" id="PF13091">
    <property type="entry name" value="PLDc_2"/>
    <property type="match status" value="2"/>
</dbReference>
<dbReference type="SMART" id="SM00155">
    <property type="entry name" value="PLDc"/>
    <property type="match status" value="2"/>
</dbReference>
<name>A0A952KMA6_9PROT</name>
<comment type="caution">
    <text evidence="13">The sequence shown here is derived from an EMBL/GenBank/DDBJ whole genome shotgun (WGS) entry which is preliminary data.</text>
</comment>
<dbReference type="Pfam" id="PF13396">
    <property type="entry name" value="PLDc_N"/>
    <property type="match status" value="1"/>
</dbReference>
<dbReference type="PANTHER" id="PTHR21248">
    <property type="entry name" value="CARDIOLIPIN SYNTHASE"/>
    <property type="match status" value="1"/>
</dbReference>
<evidence type="ECO:0000256" key="5">
    <source>
        <dbReference type="ARBA" id="ARBA00022475"/>
    </source>
</evidence>
<dbReference type="SUPFAM" id="SSF56024">
    <property type="entry name" value="Phospholipase D/nuclease"/>
    <property type="match status" value="2"/>
</dbReference>
<evidence type="ECO:0000256" key="11">
    <source>
        <dbReference type="SAM" id="Phobius"/>
    </source>
</evidence>
<sequence>MLARDETTHLRMDGMDAFWTMYWPDIVLAASLVLGIAGAIHAIMTKDDVRAATGWVGVIVLNPILGALIYLVLGVNRVRRAAIARRRRRSGAGMDDRETSPALDVAAASAPQFASLQRLGDKVSPFAVTAGNTLRLLQGGDDAYPAMLEAIRGARSSIALQSYIFDNDPVGREIALALIEAAGRGVAVRVLIDAIGARYSRPQIVGLLREGGVRTARFNGNLIGLRLPYANLRCHRKLLVVDGDIAFTGGMNIRAQFSSLYADGPPTRDTHARICGPMVQSLLAAFVQDWRFTTGRRLHGKAWESVPQPQPAPSVMARAILSGPDVTLGSNHSLVMGAIAVAQRSIRICSPYFLPDLTLTSALAIAAQRGIEVDIVIPSRNNLALVDAAMTAQLDQVLRPGCRVWRATGPFDHSKLMAVDGAWALIGSSNLDSRSLRLNFELDVEIYDRGVAGEVDAAIRQRIASAWPETLATLRARPLLTRLRNRTVWLASPYL</sequence>
<dbReference type="CDD" id="cd09157">
    <property type="entry name" value="PLDc_CLS_unchar2_1"/>
    <property type="match status" value="1"/>
</dbReference>
<dbReference type="EMBL" id="JAEKLZ010000278">
    <property type="protein sequence ID" value="MBW8727464.1"/>
    <property type="molecule type" value="Genomic_DNA"/>
</dbReference>
<feature type="transmembrane region" description="Helical" evidence="11">
    <location>
        <begin position="55"/>
        <end position="78"/>
    </location>
</feature>
<reference evidence="13" key="1">
    <citation type="submission" date="2020-06" db="EMBL/GenBank/DDBJ databases">
        <title>Stable isotope informed genome-resolved metagenomics uncovers potential trophic interactions in rhizosphere soil.</title>
        <authorList>
            <person name="Starr E.P."/>
            <person name="Shi S."/>
            <person name="Blazewicz S.J."/>
            <person name="Koch B.J."/>
            <person name="Probst A.J."/>
            <person name="Hungate B.A."/>
            <person name="Pett-Ridge J."/>
            <person name="Firestone M.K."/>
            <person name="Banfield J.F."/>
        </authorList>
    </citation>
    <scope>NUCLEOTIDE SEQUENCE</scope>
    <source>
        <strain evidence="13">YM_69_17</strain>
    </source>
</reference>
<dbReference type="PROSITE" id="PS50035">
    <property type="entry name" value="PLD"/>
    <property type="match status" value="2"/>
</dbReference>
<evidence type="ECO:0000256" key="3">
    <source>
        <dbReference type="ARBA" id="ARBA00004651"/>
    </source>
</evidence>
<evidence type="ECO:0000256" key="1">
    <source>
        <dbReference type="ARBA" id="ARBA00003145"/>
    </source>
</evidence>
<protein>
    <recommendedName>
        <fullName evidence="4">Phospholipase D</fullName>
    </recommendedName>
    <alternativeName>
        <fullName evidence="10">Choline phosphatase</fullName>
    </alternativeName>
</protein>
<keyword evidence="9 11" id="KW-0472">Membrane</keyword>
<dbReference type="InterPro" id="IPR027379">
    <property type="entry name" value="CLS_N"/>
</dbReference>
<evidence type="ECO:0000256" key="2">
    <source>
        <dbReference type="ARBA" id="ARBA00004613"/>
    </source>
</evidence>
<dbReference type="InterPro" id="IPR001736">
    <property type="entry name" value="PLipase_D/transphosphatidylase"/>
</dbReference>
<dbReference type="Gene3D" id="3.30.870.10">
    <property type="entry name" value="Endonuclease Chain A"/>
    <property type="match status" value="2"/>
</dbReference>
<feature type="transmembrane region" description="Helical" evidence="11">
    <location>
        <begin position="21"/>
        <end position="43"/>
    </location>
</feature>
<gene>
    <name evidence="13" type="ORF">JF625_20230</name>
</gene>
<feature type="domain" description="PLD phosphodiesterase" evidence="12">
    <location>
        <begin position="408"/>
        <end position="435"/>
    </location>
</feature>
<feature type="domain" description="PLD phosphodiesterase" evidence="12">
    <location>
        <begin position="230"/>
        <end position="257"/>
    </location>
</feature>
<keyword evidence="8 11" id="KW-1133">Transmembrane helix</keyword>
<evidence type="ECO:0000259" key="12">
    <source>
        <dbReference type="PROSITE" id="PS50035"/>
    </source>
</evidence>
<dbReference type="CDD" id="cd09163">
    <property type="entry name" value="PLDc_CLS_unchar2_2"/>
    <property type="match status" value="1"/>
</dbReference>
<evidence type="ECO:0000256" key="6">
    <source>
        <dbReference type="ARBA" id="ARBA00022525"/>
    </source>
</evidence>
<keyword evidence="7 11" id="KW-0812">Transmembrane</keyword>
<dbReference type="PANTHER" id="PTHR21248:SF22">
    <property type="entry name" value="PHOSPHOLIPASE D"/>
    <property type="match status" value="1"/>
</dbReference>
<dbReference type="Proteomes" id="UP000700706">
    <property type="component" value="Unassembled WGS sequence"/>
</dbReference>